<evidence type="ECO:0000313" key="2">
    <source>
        <dbReference type="Proteomes" id="UP001205531"/>
    </source>
</evidence>
<dbReference type="RefSeq" id="WP_254978472.1">
    <property type="nucleotide sequence ID" value="NZ_JANDWZ010000031.1"/>
</dbReference>
<organism evidence="1 2">
    <name type="scientific">Segatella copri</name>
    <dbReference type="NCBI Taxonomy" id="165179"/>
    <lineage>
        <taxon>Bacteria</taxon>
        <taxon>Pseudomonadati</taxon>
        <taxon>Bacteroidota</taxon>
        <taxon>Bacteroidia</taxon>
        <taxon>Bacteroidales</taxon>
        <taxon>Prevotellaceae</taxon>
        <taxon>Segatella</taxon>
    </lineage>
</organism>
<dbReference type="AlphaFoldDB" id="A0AAW5IK31"/>
<name>A0AAW5IK31_9BACT</name>
<accession>A0AAW5IK31</accession>
<proteinExistence type="predicted"/>
<reference evidence="1" key="1">
    <citation type="submission" date="2022-07" db="EMBL/GenBank/DDBJ databases">
        <title>Prevotella copri.</title>
        <authorList>
            <person name="Yang C."/>
        </authorList>
    </citation>
    <scope>NUCLEOTIDE SEQUENCE</scope>
    <source>
        <strain evidence="1">HF2107</strain>
    </source>
</reference>
<gene>
    <name evidence="1" type="ORF">NNC64_12425</name>
</gene>
<feature type="non-terminal residue" evidence="1">
    <location>
        <position position="61"/>
    </location>
</feature>
<comment type="caution">
    <text evidence="1">The sequence shown here is derived from an EMBL/GenBank/DDBJ whole genome shotgun (WGS) entry which is preliminary data.</text>
</comment>
<sequence>MAKSCCVIRLIQVRVLQILRELRTYLFPVLVSLALDPYLGILCPIDSKKRIVGTEWMVSIS</sequence>
<protein>
    <submittedName>
        <fullName evidence="1">Uncharacterized protein</fullName>
    </submittedName>
</protein>
<evidence type="ECO:0000313" key="1">
    <source>
        <dbReference type="EMBL" id="MCP9565343.1"/>
    </source>
</evidence>
<dbReference type="EMBL" id="JANDWZ010000031">
    <property type="protein sequence ID" value="MCP9565343.1"/>
    <property type="molecule type" value="Genomic_DNA"/>
</dbReference>
<dbReference type="Proteomes" id="UP001205531">
    <property type="component" value="Unassembled WGS sequence"/>
</dbReference>